<name>A0A0L0G659_9EUKA</name>
<reference evidence="6 7" key="1">
    <citation type="submission" date="2011-02" db="EMBL/GenBank/DDBJ databases">
        <title>The Genome Sequence of Sphaeroforma arctica JP610.</title>
        <authorList>
            <consortium name="The Broad Institute Genome Sequencing Platform"/>
            <person name="Russ C."/>
            <person name="Cuomo C."/>
            <person name="Young S.K."/>
            <person name="Zeng Q."/>
            <person name="Gargeya S."/>
            <person name="Alvarado L."/>
            <person name="Berlin A."/>
            <person name="Chapman S.B."/>
            <person name="Chen Z."/>
            <person name="Freedman E."/>
            <person name="Gellesch M."/>
            <person name="Goldberg J."/>
            <person name="Griggs A."/>
            <person name="Gujja S."/>
            <person name="Heilman E."/>
            <person name="Heiman D."/>
            <person name="Howarth C."/>
            <person name="Mehta T."/>
            <person name="Neiman D."/>
            <person name="Pearson M."/>
            <person name="Roberts A."/>
            <person name="Saif S."/>
            <person name="Shea T."/>
            <person name="Shenoy N."/>
            <person name="Sisk P."/>
            <person name="Stolte C."/>
            <person name="Sykes S."/>
            <person name="White J."/>
            <person name="Yandava C."/>
            <person name="Burger G."/>
            <person name="Gray M.W."/>
            <person name="Holland P.W.H."/>
            <person name="King N."/>
            <person name="Lang F.B.F."/>
            <person name="Roger A.J."/>
            <person name="Ruiz-Trillo I."/>
            <person name="Haas B."/>
            <person name="Nusbaum C."/>
            <person name="Birren B."/>
        </authorList>
    </citation>
    <scope>NUCLEOTIDE SEQUENCE [LARGE SCALE GENOMIC DNA]</scope>
    <source>
        <strain evidence="6 7">JP610</strain>
    </source>
</reference>
<evidence type="ECO:0000256" key="2">
    <source>
        <dbReference type="ARBA" id="ARBA00005778"/>
    </source>
</evidence>
<dbReference type="GeneID" id="25903865"/>
<dbReference type="RefSeq" id="XP_014158336.1">
    <property type="nucleotide sequence ID" value="XM_014302861.1"/>
</dbReference>
<evidence type="ECO:0000256" key="3">
    <source>
        <dbReference type="ARBA" id="ARBA00023136"/>
    </source>
</evidence>
<evidence type="ECO:0000313" key="6">
    <source>
        <dbReference type="EMBL" id="KNC84434.1"/>
    </source>
</evidence>
<keyword evidence="4" id="KW-0449">Lipoprotein</keyword>
<evidence type="ECO:0000259" key="5">
    <source>
        <dbReference type="Pfam" id="PF07159"/>
    </source>
</evidence>
<feature type="domain" description="CYRIA/CYRIB Rac1 binding" evidence="5">
    <location>
        <begin position="6"/>
        <end position="297"/>
    </location>
</feature>
<sequence length="303" mass="34061">AALTRVILDADAVPKSDAEKQIYDQVEGLLQERELIKQLMDNYEGAAEYIRQAIEDPAFEAQAWEKIIPLCHKLHDVYAFSLKVAEAWPLLIQYLISLDEADMEVVLDENQALAKQLGRIMDFVLSVDEIKMNNPSFQNDLSYYRRTVNKNKGNMCELALKDDVANKMSLFYASPTPFLQTIQNATANLGKTKPMNRITDCFGIISSVCLSMIESPEKIERLEKEQGILLCLRVMVGSIIVYDHSHDLGAFGRKSDIDIKSSVLCLQKYSEMTGNLVNALKFSTKHLSDETTPKAVRSLLGCS</sequence>
<evidence type="ECO:0000256" key="4">
    <source>
        <dbReference type="ARBA" id="ARBA00023288"/>
    </source>
</evidence>
<dbReference type="eggNOG" id="KOG3951">
    <property type="taxonomic scope" value="Eukaryota"/>
</dbReference>
<dbReference type="PANTHER" id="PTHR12422">
    <property type="entry name" value="GH09096P"/>
    <property type="match status" value="1"/>
</dbReference>
<comment type="similarity">
    <text evidence="2">Belongs to the CYRI family.</text>
</comment>
<dbReference type="GO" id="GO:0016020">
    <property type="term" value="C:membrane"/>
    <property type="evidence" value="ECO:0007669"/>
    <property type="project" value="UniProtKB-SubCell"/>
</dbReference>
<evidence type="ECO:0000313" key="7">
    <source>
        <dbReference type="Proteomes" id="UP000054560"/>
    </source>
</evidence>
<dbReference type="Proteomes" id="UP000054560">
    <property type="component" value="Unassembled WGS sequence"/>
</dbReference>
<dbReference type="InterPro" id="IPR009828">
    <property type="entry name" value="CYRIA/CYRIB_Rac1-bd"/>
</dbReference>
<accession>A0A0L0G659</accession>
<proteinExistence type="inferred from homology"/>
<protein>
    <recommendedName>
        <fullName evidence="5">CYRIA/CYRIB Rac1 binding domain-containing protein</fullName>
    </recommendedName>
</protein>
<dbReference type="InterPro" id="IPR039789">
    <property type="entry name" value="CYRI"/>
</dbReference>
<dbReference type="GO" id="GO:0030833">
    <property type="term" value="P:regulation of actin filament polymerization"/>
    <property type="evidence" value="ECO:0007669"/>
    <property type="project" value="InterPro"/>
</dbReference>
<keyword evidence="7" id="KW-1185">Reference proteome</keyword>
<comment type="subcellular location">
    <subcellularLocation>
        <location evidence="1">Membrane</location>
        <topology evidence="1">Lipid-anchor</topology>
    </subcellularLocation>
</comment>
<dbReference type="EMBL" id="KQ241765">
    <property type="protein sequence ID" value="KNC84434.1"/>
    <property type="molecule type" value="Genomic_DNA"/>
</dbReference>
<dbReference type="AlphaFoldDB" id="A0A0L0G659"/>
<dbReference type="OrthoDB" id="60973at2759"/>
<feature type="non-terminal residue" evidence="6">
    <location>
        <position position="1"/>
    </location>
</feature>
<dbReference type="Pfam" id="PF07159">
    <property type="entry name" value="CYRIA-B_Rac1-bd"/>
    <property type="match status" value="1"/>
</dbReference>
<dbReference type="GO" id="GO:0031267">
    <property type="term" value="F:small GTPase binding"/>
    <property type="evidence" value="ECO:0007669"/>
    <property type="project" value="InterPro"/>
</dbReference>
<keyword evidence="3" id="KW-0472">Membrane</keyword>
<gene>
    <name evidence="6" type="ORF">SARC_03361</name>
</gene>
<evidence type="ECO:0000256" key="1">
    <source>
        <dbReference type="ARBA" id="ARBA00004635"/>
    </source>
</evidence>
<organism evidence="6 7">
    <name type="scientific">Sphaeroforma arctica JP610</name>
    <dbReference type="NCBI Taxonomy" id="667725"/>
    <lineage>
        <taxon>Eukaryota</taxon>
        <taxon>Ichthyosporea</taxon>
        <taxon>Ichthyophonida</taxon>
        <taxon>Sphaeroforma</taxon>
    </lineage>
</organism>